<dbReference type="Proteomes" id="UP000501690">
    <property type="component" value="Linkage Group LG10"/>
</dbReference>
<evidence type="ECO:0000313" key="3">
    <source>
        <dbReference type="Proteomes" id="UP000501690"/>
    </source>
</evidence>
<organism evidence="2 3">
    <name type="scientific">Vigna unguiculata</name>
    <name type="common">Cowpea</name>
    <dbReference type="NCBI Taxonomy" id="3917"/>
    <lineage>
        <taxon>Eukaryota</taxon>
        <taxon>Viridiplantae</taxon>
        <taxon>Streptophyta</taxon>
        <taxon>Embryophyta</taxon>
        <taxon>Tracheophyta</taxon>
        <taxon>Spermatophyta</taxon>
        <taxon>Magnoliopsida</taxon>
        <taxon>eudicotyledons</taxon>
        <taxon>Gunneridae</taxon>
        <taxon>Pentapetalae</taxon>
        <taxon>rosids</taxon>
        <taxon>fabids</taxon>
        <taxon>Fabales</taxon>
        <taxon>Fabaceae</taxon>
        <taxon>Papilionoideae</taxon>
        <taxon>50 kb inversion clade</taxon>
        <taxon>NPAAA clade</taxon>
        <taxon>indigoferoid/millettioid clade</taxon>
        <taxon>Phaseoleae</taxon>
        <taxon>Vigna</taxon>
    </lineage>
</organism>
<protein>
    <submittedName>
        <fullName evidence="2">Uncharacterized protein</fullName>
    </submittedName>
</protein>
<keyword evidence="3" id="KW-1185">Reference proteome</keyword>
<evidence type="ECO:0000256" key="1">
    <source>
        <dbReference type="SAM" id="MobiDB-lite"/>
    </source>
</evidence>
<feature type="region of interest" description="Disordered" evidence="1">
    <location>
        <begin position="49"/>
        <end position="82"/>
    </location>
</feature>
<reference evidence="2 3" key="1">
    <citation type="submission" date="2019-04" db="EMBL/GenBank/DDBJ databases">
        <title>An improved genome assembly and genetic linkage map for asparagus bean, Vigna unguiculata ssp. sesquipedialis.</title>
        <authorList>
            <person name="Xia Q."/>
            <person name="Zhang R."/>
            <person name="Dong Y."/>
        </authorList>
    </citation>
    <scope>NUCLEOTIDE SEQUENCE [LARGE SCALE GENOMIC DNA]</scope>
    <source>
        <tissue evidence="2">Leaf</tissue>
    </source>
</reference>
<evidence type="ECO:0000313" key="2">
    <source>
        <dbReference type="EMBL" id="QCE10856.1"/>
    </source>
</evidence>
<sequence length="101" mass="10680">MEIGKWTEYVIGMEDPVILQNTGVPPGGGALGDDGCGYLFCVLKREREEGGTPGGWTGCARRSKTQKGSLQRLAPGGETRSARWTRDSELLLEAIAPGGGT</sequence>
<dbReference type="EMBL" id="CP039354">
    <property type="protein sequence ID" value="QCE10856.1"/>
    <property type="molecule type" value="Genomic_DNA"/>
</dbReference>
<dbReference type="AlphaFoldDB" id="A0A4D6NAU3"/>
<proteinExistence type="predicted"/>
<accession>A0A4D6NAU3</accession>
<gene>
    <name evidence="2" type="ORF">DEO72_LG10g2088</name>
</gene>
<name>A0A4D6NAU3_VIGUN</name>